<feature type="region of interest" description="Disordered" evidence="1">
    <location>
        <begin position="25"/>
        <end position="62"/>
    </location>
</feature>
<dbReference type="InterPro" id="IPR024520">
    <property type="entry name" value="DUF3558"/>
</dbReference>
<accession>A0A6G9Z175</accession>
<protein>
    <submittedName>
        <fullName evidence="3">DUF3558 domain-containing protein</fullName>
    </submittedName>
</protein>
<evidence type="ECO:0000256" key="2">
    <source>
        <dbReference type="SAM" id="SignalP"/>
    </source>
</evidence>
<keyword evidence="2" id="KW-0732">Signal</keyword>
<feature type="signal peptide" evidence="2">
    <location>
        <begin position="1"/>
        <end position="17"/>
    </location>
</feature>
<dbReference type="Pfam" id="PF12079">
    <property type="entry name" value="DUF3558"/>
    <property type="match status" value="1"/>
</dbReference>
<feature type="compositionally biased region" description="Low complexity" evidence="1">
    <location>
        <begin position="28"/>
        <end position="46"/>
    </location>
</feature>
<dbReference type="PROSITE" id="PS51257">
    <property type="entry name" value="PROKAR_LIPOPROTEIN"/>
    <property type="match status" value="1"/>
</dbReference>
<dbReference type="EMBL" id="CP046173">
    <property type="protein sequence ID" value="QIS18753.1"/>
    <property type="molecule type" value="Genomic_DNA"/>
</dbReference>
<dbReference type="Proteomes" id="UP000500953">
    <property type="component" value="Chromosome"/>
</dbReference>
<gene>
    <name evidence="3" type="ORF">F6W96_11080</name>
</gene>
<sequence>MKPFSLAVVLASTALLAVGCSGKDNTVSNQTSSSPSTESKPSISASVKPAPTQPSNGRKPVSFDPCVGLGDDVITKAGFDPGTRKRADQVHDNYAFIACTFERKQDVRGQVLGVGDLTVSSTNVSLDEFRKRQAGDSTEVNVNGRAAITYKRPESEACFVVMTGPDGTVDVQVSSTAALTDWNACDHAQEIAAIIETALPK</sequence>
<reference evidence="3 4" key="1">
    <citation type="journal article" date="2019" name="ACS Chem. Biol.">
        <title>Identification and Mobilization of a Cryptic Antibiotic Biosynthesis Gene Locus from a Human-Pathogenic Nocardia Isolate.</title>
        <authorList>
            <person name="Herisse M."/>
            <person name="Ishida K."/>
            <person name="Porter J.L."/>
            <person name="Howden B."/>
            <person name="Hertweck C."/>
            <person name="Stinear T.P."/>
            <person name="Pidot S.J."/>
        </authorList>
    </citation>
    <scope>NUCLEOTIDE SEQUENCE [LARGE SCALE GENOMIC DNA]</scope>
    <source>
        <strain evidence="3 4">AUSMDU00012715</strain>
    </source>
</reference>
<dbReference type="AlphaFoldDB" id="A0A6G9Z175"/>
<proteinExistence type="predicted"/>
<feature type="chain" id="PRO_5039718605" evidence="2">
    <location>
        <begin position="18"/>
        <end position="201"/>
    </location>
</feature>
<name>A0A6G9Z175_9NOCA</name>
<evidence type="ECO:0000256" key="1">
    <source>
        <dbReference type="SAM" id="MobiDB-lite"/>
    </source>
</evidence>
<evidence type="ECO:0000313" key="4">
    <source>
        <dbReference type="Proteomes" id="UP000500953"/>
    </source>
</evidence>
<dbReference type="RefSeq" id="WP_167486074.1">
    <property type="nucleotide sequence ID" value="NZ_CP046173.1"/>
</dbReference>
<organism evidence="3 4">
    <name type="scientific">Nocardia terpenica</name>
    <dbReference type="NCBI Taxonomy" id="455432"/>
    <lineage>
        <taxon>Bacteria</taxon>
        <taxon>Bacillati</taxon>
        <taxon>Actinomycetota</taxon>
        <taxon>Actinomycetes</taxon>
        <taxon>Mycobacteriales</taxon>
        <taxon>Nocardiaceae</taxon>
        <taxon>Nocardia</taxon>
    </lineage>
</organism>
<evidence type="ECO:0000313" key="3">
    <source>
        <dbReference type="EMBL" id="QIS18753.1"/>
    </source>
</evidence>